<sequence length="135" mass="14409">MPKLIIQAPNGGPAEIPLKSNANSIGRGAENDIDVESTSASRMHARIVVAPAFVTIEDLGSSNGTFVNGERVQSQVLADGDAIRIGTFEMRFATDTQTYTKVEAMRLPTVPGLLVDLDRGTSAARDKSPDRRGKL</sequence>
<dbReference type="InterPro" id="IPR050923">
    <property type="entry name" value="Cell_Proc_Reg/RNA_Proc"/>
</dbReference>
<accession>A0ABU8W4V9</accession>
<evidence type="ECO:0000313" key="3">
    <source>
        <dbReference type="EMBL" id="MEJ8825101.1"/>
    </source>
</evidence>
<dbReference type="Proteomes" id="UP001363010">
    <property type="component" value="Unassembled WGS sequence"/>
</dbReference>
<keyword evidence="4" id="KW-1185">Reference proteome</keyword>
<dbReference type="InterPro" id="IPR008984">
    <property type="entry name" value="SMAD_FHA_dom_sf"/>
</dbReference>
<reference evidence="3 4" key="1">
    <citation type="submission" date="2024-03" db="EMBL/GenBank/DDBJ databases">
        <title>Novel species of the genus Variovorax.</title>
        <authorList>
            <person name="Liu Q."/>
            <person name="Xin Y.-H."/>
        </authorList>
    </citation>
    <scope>NUCLEOTIDE SEQUENCE [LARGE SCALE GENOMIC DNA]</scope>
    <source>
        <strain evidence="3 4">KACC 18501</strain>
    </source>
</reference>
<dbReference type="Pfam" id="PF00498">
    <property type="entry name" value="FHA"/>
    <property type="match status" value="1"/>
</dbReference>
<evidence type="ECO:0000313" key="4">
    <source>
        <dbReference type="Proteomes" id="UP001363010"/>
    </source>
</evidence>
<proteinExistence type="predicted"/>
<dbReference type="SUPFAM" id="SSF49879">
    <property type="entry name" value="SMAD/FHA domain"/>
    <property type="match status" value="1"/>
</dbReference>
<dbReference type="EMBL" id="JBBKZV010000019">
    <property type="protein sequence ID" value="MEJ8825101.1"/>
    <property type="molecule type" value="Genomic_DNA"/>
</dbReference>
<dbReference type="Gene3D" id="2.60.200.20">
    <property type="match status" value="1"/>
</dbReference>
<comment type="caution">
    <text evidence="3">The sequence shown here is derived from an EMBL/GenBank/DDBJ whole genome shotgun (WGS) entry which is preliminary data.</text>
</comment>
<name>A0ABU8W4V9_9BURK</name>
<protein>
    <submittedName>
        <fullName evidence="3">FHA domain-containing protein</fullName>
    </submittedName>
</protein>
<organism evidence="3 4">
    <name type="scientific">Variovorax humicola</name>
    <dbReference type="NCBI Taxonomy" id="1769758"/>
    <lineage>
        <taxon>Bacteria</taxon>
        <taxon>Pseudomonadati</taxon>
        <taxon>Pseudomonadota</taxon>
        <taxon>Betaproteobacteria</taxon>
        <taxon>Burkholderiales</taxon>
        <taxon>Comamonadaceae</taxon>
        <taxon>Variovorax</taxon>
    </lineage>
</organism>
<dbReference type="RefSeq" id="WP_340366128.1">
    <property type="nucleotide sequence ID" value="NZ_JBBKZV010000019.1"/>
</dbReference>
<dbReference type="InterPro" id="IPR000253">
    <property type="entry name" value="FHA_dom"/>
</dbReference>
<evidence type="ECO:0000259" key="2">
    <source>
        <dbReference type="PROSITE" id="PS50006"/>
    </source>
</evidence>
<dbReference type="CDD" id="cd00060">
    <property type="entry name" value="FHA"/>
    <property type="match status" value="1"/>
</dbReference>
<feature type="region of interest" description="Disordered" evidence="1">
    <location>
        <begin position="1"/>
        <end position="26"/>
    </location>
</feature>
<gene>
    <name evidence="3" type="ORF">WKW80_24245</name>
</gene>
<feature type="domain" description="FHA" evidence="2">
    <location>
        <begin position="23"/>
        <end position="72"/>
    </location>
</feature>
<dbReference type="PROSITE" id="PS50006">
    <property type="entry name" value="FHA_DOMAIN"/>
    <property type="match status" value="1"/>
</dbReference>
<dbReference type="PANTHER" id="PTHR23308">
    <property type="entry name" value="NUCLEAR INHIBITOR OF PROTEIN PHOSPHATASE-1"/>
    <property type="match status" value="1"/>
</dbReference>
<evidence type="ECO:0000256" key="1">
    <source>
        <dbReference type="SAM" id="MobiDB-lite"/>
    </source>
</evidence>
<dbReference type="SMART" id="SM00240">
    <property type="entry name" value="FHA"/>
    <property type="match status" value="1"/>
</dbReference>